<proteinExistence type="predicted"/>
<evidence type="ECO:0000256" key="1">
    <source>
        <dbReference type="SAM" id="MobiDB-lite"/>
    </source>
</evidence>
<comment type="caution">
    <text evidence="2">The sequence shown here is derived from an EMBL/GenBank/DDBJ whole genome shotgun (WGS) entry which is preliminary data.</text>
</comment>
<dbReference type="InterPro" id="IPR008978">
    <property type="entry name" value="HSP20-like_chaperone"/>
</dbReference>
<gene>
    <name evidence="2" type="ORF">PNOK_0794900</name>
</gene>
<reference evidence="2 3" key="1">
    <citation type="journal article" date="2017" name="Mol. Ecol.">
        <title>Comparative and population genomic landscape of Phellinus noxius: A hypervariable fungus causing root rot in trees.</title>
        <authorList>
            <person name="Chung C.L."/>
            <person name="Lee T.J."/>
            <person name="Akiba M."/>
            <person name="Lee H.H."/>
            <person name="Kuo T.H."/>
            <person name="Liu D."/>
            <person name="Ke H.M."/>
            <person name="Yokoi T."/>
            <person name="Roa M.B."/>
            <person name="Lu M.J."/>
            <person name="Chang Y.Y."/>
            <person name="Ann P.J."/>
            <person name="Tsai J.N."/>
            <person name="Chen C.Y."/>
            <person name="Tzean S.S."/>
            <person name="Ota Y."/>
            <person name="Hattori T."/>
            <person name="Sahashi N."/>
            <person name="Liou R.F."/>
            <person name="Kikuchi T."/>
            <person name="Tsai I.J."/>
        </authorList>
    </citation>
    <scope>NUCLEOTIDE SEQUENCE [LARGE SCALE GENOMIC DNA]</scope>
    <source>
        <strain evidence="2 3">FFPRI411160</strain>
    </source>
</reference>
<dbReference type="SUPFAM" id="SSF49764">
    <property type="entry name" value="HSP20-like chaperones"/>
    <property type="match status" value="1"/>
</dbReference>
<dbReference type="Proteomes" id="UP000217199">
    <property type="component" value="Unassembled WGS sequence"/>
</dbReference>
<sequence>MSALQWNKASSLVSVRPRSFSNSGVLNLQKGTASQTSIKYKSGSYAPLSASGRSECQEAHSHKRILSFPLAYARRKQEAIERGQAHGNCSNFRQNNFLIYPPSSTPGEHPTSSVAFLETPFDLDFELILAILSLSKISPSPSTPLMRSMSKTPQNSVFARSSPPKALPMPSPGFYAPKAKTPLSPQIFFSSSTDSESEDRMLISAHDPTVTAVLDPHRRSPPPESRPVLRNARTTEDEYVLSVHLPGYSPEMVTVTSRKDNSLAVVADLWHAEADSHLEWLVFFPAKDAYLLQTRARFEGDGTLMIHVPRRNLNFYRYYGRLLCFLFSSLEYWATAVVDLLYYPYVASNLII</sequence>
<keyword evidence="3" id="KW-1185">Reference proteome</keyword>
<evidence type="ECO:0008006" key="4">
    <source>
        <dbReference type="Google" id="ProtNLM"/>
    </source>
</evidence>
<evidence type="ECO:0000313" key="2">
    <source>
        <dbReference type="EMBL" id="PAV16329.1"/>
    </source>
</evidence>
<dbReference type="AlphaFoldDB" id="A0A286U9U4"/>
<dbReference type="InParanoid" id="A0A286U9U4"/>
<dbReference type="CDD" id="cd00298">
    <property type="entry name" value="ACD_sHsps_p23-like"/>
    <property type="match status" value="1"/>
</dbReference>
<evidence type="ECO:0000313" key="3">
    <source>
        <dbReference type="Proteomes" id="UP000217199"/>
    </source>
</evidence>
<feature type="compositionally biased region" description="Polar residues" evidence="1">
    <location>
        <begin position="149"/>
        <end position="159"/>
    </location>
</feature>
<dbReference type="OrthoDB" id="3253535at2759"/>
<protein>
    <recommendedName>
        <fullName evidence="4">SHSP domain-containing protein</fullName>
    </recommendedName>
</protein>
<dbReference type="STRING" id="2282107.A0A286U9U4"/>
<dbReference type="EMBL" id="NBII01000008">
    <property type="protein sequence ID" value="PAV16329.1"/>
    <property type="molecule type" value="Genomic_DNA"/>
</dbReference>
<organism evidence="2 3">
    <name type="scientific">Pyrrhoderma noxium</name>
    <dbReference type="NCBI Taxonomy" id="2282107"/>
    <lineage>
        <taxon>Eukaryota</taxon>
        <taxon>Fungi</taxon>
        <taxon>Dikarya</taxon>
        <taxon>Basidiomycota</taxon>
        <taxon>Agaricomycotina</taxon>
        <taxon>Agaricomycetes</taxon>
        <taxon>Hymenochaetales</taxon>
        <taxon>Hymenochaetaceae</taxon>
        <taxon>Pyrrhoderma</taxon>
    </lineage>
</organism>
<name>A0A286U9U4_9AGAM</name>
<feature type="region of interest" description="Disordered" evidence="1">
    <location>
        <begin position="141"/>
        <end position="164"/>
    </location>
</feature>
<accession>A0A286U9U4</accession>